<dbReference type="PANTHER" id="PTHR43603:SF1">
    <property type="entry name" value="ZINC-REGULATED GTPASE METALLOPROTEIN ACTIVATOR 1"/>
    <property type="match status" value="1"/>
</dbReference>
<dbReference type="InterPro" id="IPR027417">
    <property type="entry name" value="P-loop_NTPase"/>
</dbReference>
<dbReference type="GO" id="GO:0000166">
    <property type="term" value="F:nucleotide binding"/>
    <property type="evidence" value="ECO:0007669"/>
    <property type="project" value="UniProtKB-KW"/>
</dbReference>
<evidence type="ECO:0000256" key="5">
    <source>
        <dbReference type="ARBA" id="ARBA00049117"/>
    </source>
</evidence>
<dbReference type="GO" id="GO:0016787">
    <property type="term" value="F:hydrolase activity"/>
    <property type="evidence" value="ECO:0007669"/>
    <property type="project" value="UniProtKB-KW"/>
</dbReference>
<proteinExistence type="inferred from homology"/>
<dbReference type="Pfam" id="PF02492">
    <property type="entry name" value="cobW"/>
    <property type="match status" value="1"/>
</dbReference>
<feature type="compositionally biased region" description="Basic and acidic residues" evidence="6">
    <location>
        <begin position="244"/>
        <end position="292"/>
    </location>
</feature>
<keyword evidence="9" id="KW-1185">Reference proteome</keyword>
<sequence length="450" mass="49125">MAVPVTLLSGGLGAGKTTLVNRVLTQADRDVAVLVNDMGEVNVDADLIESRSELSGGSEITELSNGCICCGLQGELDAALLELDGESSFDHLLVEPSGVSDPAPIVERFVRSPRIAPRYDLDALVTVVDARAFHDTVIEGKPLGAADEADESRPISELLVEQVELADVLLVNKCDLVDADERAALTETLRSLQPRATIHETTHGDVAPDEILDTGLFDEEESQSSAAWKQILRDADGGDTDESGTEHSHGDHSHEDHGHSHDDHSHEDHGHSHDDHSHEDHGHSHDDHEHPPEAFGLDSFTYHRRQPVHPGRFVDCFQSLPPSVIRMKGILWVAGRDRHAFTASFAGSATRVVPEGRWIASLPESKQEIYRRGDDLDWDPDVGDRETRLVVIGKGLDEAAVTATLDETLVREGERKGLDDDRFPRRTDQELVIDASGVRKTKPAALEGGR</sequence>
<comment type="similarity">
    <text evidence="4">Belongs to the SIMIBI class G3E GTPase family. ZNG1 subfamily.</text>
</comment>
<reference evidence="8" key="1">
    <citation type="submission" date="2020-11" db="EMBL/GenBank/DDBJ databases">
        <title>Carbohydrate-dependent, anaerobic sulfur respiration: A novel catabolism in halophilic archaea.</title>
        <authorList>
            <person name="Sorokin D.Y."/>
            <person name="Messina E."/>
            <person name="Smedile F."/>
            <person name="La Cono V."/>
            <person name="Hallsworth J.E."/>
            <person name="Yakimov M.M."/>
        </authorList>
    </citation>
    <scope>NUCLEOTIDE SEQUENCE</scope>
    <source>
        <strain evidence="8">AArc-S</strain>
    </source>
</reference>
<dbReference type="InterPro" id="IPR036627">
    <property type="entry name" value="CobW-likC_sf"/>
</dbReference>
<dbReference type="Pfam" id="PF07683">
    <property type="entry name" value="CobW_C"/>
    <property type="match status" value="1"/>
</dbReference>
<feature type="domain" description="CobW C-terminal" evidence="7">
    <location>
        <begin position="297"/>
        <end position="409"/>
    </location>
</feature>
<dbReference type="InterPro" id="IPR051927">
    <property type="entry name" value="Zn_Chap_cDPG_Synth"/>
</dbReference>
<dbReference type="SUPFAM" id="SSF90002">
    <property type="entry name" value="Hypothetical protein YjiA, C-terminal domain"/>
    <property type="match status" value="1"/>
</dbReference>
<evidence type="ECO:0000256" key="6">
    <source>
        <dbReference type="SAM" id="MobiDB-lite"/>
    </source>
</evidence>
<feature type="region of interest" description="Disordered" evidence="6">
    <location>
        <begin position="235"/>
        <end position="293"/>
    </location>
</feature>
<keyword evidence="3" id="KW-0143">Chaperone</keyword>
<dbReference type="SMART" id="SM00833">
    <property type="entry name" value="CobW_C"/>
    <property type="match status" value="1"/>
</dbReference>
<dbReference type="Gene3D" id="3.40.50.300">
    <property type="entry name" value="P-loop containing nucleotide triphosphate hydrolases"/>
    <property type="match status" value="1"/>
</dbReference>
<gene>
    <name evidence="8" type="ORF">AArcS_0400</name>
</gene>
<dbReference type="InterPro" id="IPR003495">
    <property type="entry name" value="CobW/HypB/UreG_nucleotide-bd"/>
</dbReference>
<dbReference type="EMBL" id="CP064786">
    <property type="protein sequence ID" value="QSG01629.1"/>
    <property type="molecule type" value="Genomic_DNA"/>
</dbReference>
<dbReference type="PANTHER" id="PTHR43603">
    <property type="entry name" value="COBW DOMAIN-CONTAINING PROTEIN DDB_G0274527"/>
    <property type="match status" value="1"/>
</dbReference>
<evidence type="ECO:0000313" key="9">
    <source>
        <dbReference type="Proteomes" id="UP000663586"/>
    </source>
</evidence>
<organism evidence="8 9">
    <name type="scientific">Natranaeroarchaeum sulfidigenes</name>
    <dbReference type="NCBI Taxonomy" id="2784880"/>
    <lineage>
        <taxon>Archaea</taxon>
        <taxon>Methanobacteriati</taxon>
        <taxon>Methanobacteriota</taxon>
        <taxon>Stenosarchaea group</taxon>
        <taxon>Halobacteria</taxon>
        <taxon>Halobacteriales</taxon>
        <taxon>Natronoarchaeaceae</taxon>
        <taxon>Natranaeroarchaeum</taxon>
    </lineage>
</organism>
<evidence type="ECO:0000259" key="7">
    <source>
        <dbReference type="SMART" id="SM00833"/>
    </source>
</evidence>
<evidence type="ECO:0000256" key="3">
    <source>
        <dbReference type="ARBA" id="ARBA00023186"/>
    </source>
</evidence>
<evidence type="ECO:0000256" key="1">
    <source>
        <dbReference type="ARBA" id="ARBA00022741"/>
    </source>
</evidence>
<evidence type="ECO:0000313" key="8">
    <source>
        <dbReference type="EMBL" id="QSG01629.1"/>
    </source>
</evidence>
<dbReference type="SUPFAM" id="SSF52540">
    <property type="entry name" value="P-loop containing nucleoside triphosphate hydrolases"/>
    <property type="match status" value="1"/>
</dbReference>
<evidence type="ECO:0000256" key="2">
    <source>
        <dbReference type="ARBA" id="ARBA00022801"/>
    </source>
</evidence>
<keyword evidence="1" id="KW-0547">Nucleotide-binding</keyword>
<name>A0A897MRN1_9EURY</name>
<protein>
    <submittedName>
        <fullName evidence="8">GTPase, G3E family</fullName>
    </submittedName>
</protein>
<comment type="catalytic activity">
    <reaction evidence="5">
        <text>GTP + H2O = GDP + phosphate + H(+)</text>
        <dbReference type="Rhea" id="RHEA:19669"/>
        <dbReference type="ChEBI" id="CHEBI:15377"/>
        <dbReference type="ChEBI" id="CHEBI:15378"/>
        <dbReference type="ChEBI" id="CHEBI:37565"/>
        <dbReference type="ChEBI" id="CHEBI:43474"/>
        <dbReference type="ChEBI" id="CHEBI:58189"/>
    </reaction>
    <physiologicalReaction direction="left-to-right" evidence="5">
        <dbReference type="Rhea" id="RHEA:19670"/>
    </physiologicalReaction>
</comment>
<dbReference type="CDD" id="cd03112">
    <property type="entry name" value="CobW-like"/>
    <property type="match status" value="1"/>
</dbReference>
<dbReference type="RefSeq" id="WP_238478746.1">
    <property type="nucleotide sequence ID" value="NZ_CP064786.1"/>
</dbReference>
<dbReference type="InterPro" id="IPR011629">
    <property type="entry name" value="CobW-like_C"/>
</dbReference>
<accession>A0A897MRN1</accession>
<dbReference type="AlphaFoldDB" id="A0A897MRN1"/>
<evidence type="ECO:0000256" key="4">
    <source>
        <dbReference type="ARBA" id="ARBA00034320"/>
    </source>
</evidence>
<keyword evidence="2" id="KW-0378">Hydrolase</keyword>
<dbReference type="Gene3D" id="3.30.1220.10">
    <property type="entry name" value="CobW-like, C-terminal domain"/>
    <property type="match status" value="1"/>
</dbReference>
<dbReference type="KEGG" id="hara:AArcS_0400"/>
<dbReference type="Proteomes" id="UP000663586">
    <property type="component" value="Chromosome"/>
</dbReference>
<dbReference type="GeneID" id="70683785"/>